<sequence length="231" mass="26850">MNEVIWFGGRRKVREDREECRSSFEHQLLDKNPQRKIWSRLCFYLDVLATAKKLTSNRKEQLIKLHKYFLNMREYSDKLKRCEDQLQVSRYEHDKKVWVAAVKEVVQAMVAQCEHLKVKYNKEQIKGRKLHNQFEDIKETGKTFTMEVEPTNDSPSKLSSPGITTWAKSLKLPQPLGGTQDESSSSENTPTMIMRMDVSSSGKLPSLGWYIAKDLCGVYLAKEQFSLPINK</sequence>
<evidence type="ECO:0000313" key="1">
    <source>
        <dbReference type="EMBL" id="CAH1430413.1"/>
    </source>
</evidence>
<dbReference type="Proteomes" id="UP001157418">
    <property type="component" value="Unassembled WGS sequence"/>
</dbReference>
<reference evidence="1 2" key="1">
    <citation type="submission" date="2022-01" db="EMBL/GenBank/DDBJ databases">
        <authorList>
            <person name="Xiong W."/>
            <person name="Schranz E."/>
        </authorList>
    </citation>
    <scope>NUCLEOTIDE SEQUENCE [LARGE SCALE GENOMIC DNA]</scope>
</reference>
<accession>A0AAU9N0F2</accession>
<keyword evidence="2" id="KW-1185">Reference proteome</keyword>
<protein>
    <submittedName>
        <fullName evidence="1">Uncharacterized protein</fullName>
    </submittedName>
</protein>
<comment type="caution">
    <text evidence="1">The sequence shown here is derived from an EMBL/GenBank/DDBJ whole genome shotgun (WGS) entry which is preliminary data.</text>
</comment>
<evidence type="ECO:0000313" key="2">
    <source>
        <dbReference type="Proteomes" id="UP001157418"/>
    </source>
</evidence>
<dbReference type="EMBL" id="CAKMRJ010003334">
    <property type="protein sequence ID" value="CAH1430413.1"/>
    <property type="molecule type" value="Genomic_DNA"/>
</dbReference>
<gene>
    <name evidence="1" type="ORF">LVIROSA_LOCUS17189</name>
</gene>
<organism evidence="1 2">
    <name type="scientific">Lactuca virosa</name>
    <dbReference type="NCBI Taxonomy" id="75947"/>
    <lineage>
        <taxon>Eukaryota</taxon>
        <taxon>Viridiplantae</taxon>
        <taxon>Streptophyta</taxon>
        <taxon>Embryophyta</taxon>
        <taxon>Tracheophyta</taxon>
        <taxon>Spermatophyta</taxon>
        <taxon>Magnoliopsida</taxon>
        <taxon>eudicotyledons</taxon>
        <taxon>Gunneridae</taxon>
        <taxon>Pentapetalae</taxon>
        <taxon>asterids</taxon>
        <taxon>campanulids</taxon>
        <taxon>Asterales</taxon>
        <taxon>Asteraceae</taxon>
        <taxon>Cichorioideae</taxon>
        <taxon>Cichorieae</taxon>
        <taxon>Lactucinae</taxon>
        <taxon>Lactuca</taxon>
    </lineage>
</organism>
<proteinExistence type="predicted"/>
<name>A0AAU9N0F2_9ASTR</name>
<dbReference type="AlphaFoldDB" id="A0AAU9N0F2"/>